<proteinExistence type="predicted"/>
<dbReference type="FunCoup" id="D7DUS3">
    <property type="interactions" value="5"/>
</dbReference>
<reference evidence="2 3" key="1">
    <citation type="submission" date="2010-05" db="EMBL/GenBank/DDBJ databases">
        <title>Complete sequence of Methanococcus voltae A3.</title>
        <authorList>
            <consortium name="US DOE Joint Genome Institute"/>
            <person name="Lucas S."/>
            <person name="Copeland A."/>
            <person name="Lapidus A."/>
            <person name="Cheng J.-F."/>
            <person name="Bruce D."/>
            <person name="Goodwin L."/>
            <person name="Pitluck S."/>
            <person name="Lowry S."/>
            <person name="Clum A."/>
            <person name="Land M."/>
            <person name="Hauser L."/>
            <person name="Kyrpides N."/>
            <person name="Mikhailova N."/>
            <person name="Whitman W.B."/>
            <person name="Woyke T."/>
        </authorList>
    </citation>
    <scope>NUCLEOTIDE SEQUENCE [LARGE SCALE GENOMIC DNA]</scope>
    <source>
        <strain evidence="3">ATCC BAA-1334 / A3</strain>
    </source>
</reference>
<dbReference type="KEGG" id="mvo:Mvol_1226"/>
<gene>
    <name evidence="2" type="ordered locus">Mvol_1226</name>
</gene>
<dbReference type="GO" id="GO:0005694">
    <property type="term" value="C:chromosome"/>
    <property type="evidence" value="ECO:0007669"/>
    <property type="project" value="InterPro"/>
</dbReference>
<name>D7DUS3_METV3</name>
<dbReference type="GO" id="GO:0003677">
    <property type="term" value="F:DNA binding"/>
    <property type="evidence" value="ECO:0007669"/>
    <property type="project" value="InterPro"/>
</dbReference>
<dbReference type="Gene3D" id="3.30.65.10">
    <property type="entry name" value="Bacterial Topoisomerase I, domain 1"/>
    <property type="match status" value="1"/>
</dbReference>
<evidence type="ECO:0000313" key="2">
    <source>
        <dbReference type="EMBL" id="ADI36883.1"/>
    </source>
</evidence>
<evidence type="ECO:0000313" key="3">
    <source>
        <dbReference type="Proteomes" id="UP000007722"/>
    </source>
</evidence>
<dbReference type="SUPFAM" id="SSF57783">
    <property type="entry name" value="Zinc beta-ribbon"/>
    <property type="match status" value="1"/>
</dbReference>
<dbReference type="STRING" id="456320.Mvol_1226"/>
<evidence type="ECO:0000259" key="1">
    <source>
        <dbReference type="Pfam" id="PF01396"/>
    </source>
</evidence>
<dbReference type="EMBL" id="CP002057">
    <property type="protein sequence ID" value="ADI36883.1"/>
    <property type="molecule type" value="Genomic_DNA"/>
</dbReference>
<dbReference type="GO" id="GO:0003916">
    <property type="term" value="F:DNA topoisomerase activity"/>
    <property type="evidence" value="ECO:0007669"/>
    <property type="project" value="InterPro"/>
</dbReference>
<sequence length="302" mass="35532">MFYIFELYLGEKMGHDLFKELTKNIHFNVTELDKNNFGQDWQVPECLVSMIGIKNGKKPVFYYGITQNYRTSFIIKKGKSENGNNFINARVYLKFDKDSLVEKEKYIVSNGFTGLLLAVKISKPEFIATFKNLLLEDYSKNDIHVKDVLDRIKDRNELTSIEESAEYIANRDYEWLIGRIKYMSKMFNYSGEGFWLLPLKTESEITKGMCHKNDELIIDLEYAKLFENYLVYVDVENEVIRYNGDRLCKNKNTLTDELKNRSENVCPWCGSALRSIRTKKGEFLGCTGYPKCLYRRYLNKKY</sequence>
<dbReference type="AlphaFoldDB" id="D7DUS3"/>
<keyword evidence="3" id="KW-1185">Reference proteome</keyword>
<keyword evidence="2" id="KW-0413">Isomerase</keyword>
<dbReference type="eggNOG" id="arCOG05045">
    <property type="taxonomic scope" value="Archaea"/>
</dbReference>
<dbReference type="Proteomes" id="UP000007722">
    <property type="component" value="Chromosome"/>
</dbReference>
<dbReference type="GO" id="GO:0006265">
    <property type="term" value="P:DNA topological change"/>
    <property type="evidence" value="ECO:0007669"/>
    <property type="project" value="InterPro"/>
</dbReference>
<organism evidence="2 3">
    <name type="scientific">Methanococcus voltae (strain ATCC BAA-1334 / A3)</name>
    <dbReference type="NCBI Taxonomy" id="456320"/>
    <lineage>
        <taxon>Archaea</taxon>
        <taxon>Methanobacteriati</taxon>
        <taxon>Methanobacteriota</taxon>
        <taxon>Methanomada group</taxon>
        <taxon>Methanococci</taxon>
        <taxon>Methanococcales</taxon>
        <taxon>Methanococcaceae</taxon>
        <taxon>Methanococcus</taxon>
    </lineage>
</organism>
<dbReference type="HOGENOM" id="CLU_920144_0_0_2"/>
<protein>
    <submittedName>
        <fullName evidence="2">DNA topoisomerase type IA zn finger domain protein</fullName>
    </submittedName>
</protein>
<dbReference type="Pfam" id="PF01396">
    <property type="entry name" value="Zn_ribbon_Top1"/>
    <property type="match status" value="1"/>
</dbReference>
<dbReference type="InterPro" id="IPR013498">
    <property type="entry name" value="Topo_IA_Znf"/>
</dbReference>
<dbReference type="InParanoid" id="D7DUS3"/>
<feature type="domain" description="DNA topoisomerase type IA zn finger" evidence="1">
    <location>
        <begin position="264"/>
        <end position="300"/>
    </location>
</feature>
<accession>D7DUS3</accession>